<reference evidence="2 3" key="1">
    <citation type="journal article" date="2023" name="Sci. Data">
        <title>Genome assembly of the Korean intertidal mud-creeper Batillaria attramentaria.</title>
        <authorList>
            <person name="Patra A.K."/>
            <person name="Ho P.T."/>
            <person name="Jun S."/>
            <person name="Lee S.J."/>
            <person name="Kim Y."/>
            <person name="Won Y.J."/>
        </authorList>
    </citation>
    <scope>NUCLEOTIDE SEQUENCE [LARGE SCALE GENOMIC DNA]</scope>
    <source>
        <strain evidence="2">Wonlab-2016</strain>
    </source>
</reference>
<evidence type="ECO:0000313" key="3">
    <source>
        <dbReference type="Proteomes" id="UP001519460"/>
    </source>
</evidence>
<organism evidence="2 3">
    <name type="scientific">Batillaria attramentaria</name>
    <dbReference type="NCBI Taxonomy" id="370345"/>
    <lineage>
        <taxon>Eukaryota</taxon>
        <taxon>Metazoa</taxon>
        <taxon>Spiralia</taxon>
        <taxon>Lophotrochozoa</taxon>
        <taxon>Mollusca</taxon>
        <taxon>Gastropoda</taxon>
        <taxon>Caenogastropoda</taxon>
        <taxon>Sorbeoconcha</taxon>
        <taxon>Cerithioidea</taxon>
        <taxon>Batillariidae</taxon>
        <taxon>Batillaria</taxon>
    </lineage>
</organism>
<evidence type="ECO:0000313" key="2">
    <source>
        <dbReference type="EMBL" id="KAK7500183.1"/>
    </source>
</evidence>
<dbReference type="EMBL" id="JACVVK020000039">
    <property type="protein sequence ID" value="KAK7500183.1"/>
    <property type="molecule type" value="Genomic_DNA"/>
</dbReference>
<evidence type="ECO:0000256" key="1">
    <source>
        <dbReference type="SAM" id="MobiDB-lite"/>
    </source>
</evidence>
<keyword evidence="3" id="KW-1185">Reference proteome</keyword>
<comment type="caution">
    <text evidence="2">The sequence shown here is derived from an EMBL/GenBank/DDBJ whole genome shotgun (WGS) entry which is preliminary data.</text>
</comment>
<gene>
    <name evidence="2" type="ORF">BaRGS_00008730</name>
</gene>
<dbReference type="AlphaFoldDB" id="A0ABD0LL56"/>
<sequence length="223" mass="24247">WMNKMGLAAISFDTSQMVTTGGFIKPEPRGNHLGIQNNYYSESEEEGDESTHTPFGSALSLNSIASASSFATTGQASPPGHRRVVALASDPGSHSGQSHPHPPGSPQSRHEHHGSGKLGDLREVNSDSVEDLHSVLKAIHHQALTIDGVNRQARRSRNISSMVGGQLADSDNVRLTKMRTLLALERTLKVKEQEVRDIDRLLSSNVTSHLLGEFLHHHPHLLS</sequence>
<feature type="non-terminal residue" evidence="2">
    <location>
        <position position="1"/>
    </location>
</feature>
<feature type="region of interest" description="Disordered" evidence="1">
    <location>
        <begin position="70"/>
        <end position="121"/>
    </location>
</feature>
<name>A0ABD0LL56_9CAEN</name>
<proteinExistence type="predicted"/>
<dbReference type="Proteomes" id="UP001519460">
    <property type="component" value="Unassembled WGS sequence"/>
</dbReference>
<accession>A0ABD0LL56</accession>
<protein>
    <submittedName>
        <fullName evidence="2">Uncharacterized protein</fullName>
    </submittedName>
</protein>